<proteinExistence type="predicted"/>
<organism evidence="1 2">
    <name type="scientific">Penicillium concentricum</name>
    <dbReference type="NCBI Taxonomy" id="293559"/>
    <lineage>
        <taxon>Eukaryota</taxon>
        <taxon>Fungi</taxon>
        <taxon>Dikarya</taxon>
        <taxon>Ascomycota</taxon>
        <taxon>Pezizomycotina</taxon>
        <taxon>Eurotiomycetes</taxon>
        <taxon>Eurotiomycetidae</taxon>
        <taxon>Eurotiales</taxon>
        <taxon>Aspergillaceae</taxon>
        <taxon>Penicillium</taxon>
    </lineage>
</organism>
<protein>
    <submittedName>
        <fullName evidence="1">Uncharacterized protein</fullName>
    </submittedName>
</protein>
<dbReference type="Proteomes" id="UP001147752">
    <property type="component" value="Unassembled WGS sequence"/>
</dbReference>
<sequence length="138" mass="15419">MLQCTKRFEVSNGCTATRVKVTRLTVVEAKNFERVCLGRNRPKNDLAPNRGAEQDPSLYSGQKAYLKEFKFAHGATWALEAVDFSGYVGVPKKGFNKPFHSLSAAAMLKFHMKISLKLKVCVHACIASGQDQTILLRW</sequence>
<gene>
    <name evidence="1" type="ORF">N7517_001593</name>
</gene>
<evidence type="ECO:0000313" key="2">
    <source>
        <dbReference type="Proteomes" id="UP001147752"/>
    </source>
</evidence>
<name>A0A9W9VJ03_9EURO</name>
<dbReference type="RefSeq" id="XP_056583458.1">
    <property type="nucleotide sequence ID" value="XM_056719323.1"/>
</dbReference>
<keyword evidence="2" id="KW-1185">Reference proteome</keyword>
<dbReference type="GeneID" id="81458506"/>
<evidence type="ECO:0000313" key="1">
    <source>
        <dbReference type="EMBL" id="KAJ5383682.1"/>
    </source>
</evidence>
<reference evidence="1" key="1">
    <citation type="submission" date="2022-12" db="EMBL/GenBank/DDBJ databases">
        <authorList>
            <person name="Petersen C."/>
        </authorList>
    </citation>
    <scope>NUCLEOTIDE SEQUENCE</scope>
    <source>
        <strain evidence="1">IBT 3081</strain>
    </source>
</reference>
<dbReference type="EMBL" id="JAPZBT010000001">
    <property type="protein sequence ID" value="KAJ5383682.1"/>
    <property type="molecule type" value="Genomic_DNA"/>
</dbReference>
<reference evidence="1" key="2">
    <citation type="journal article" date="2023" name="IMA Fungus">
        <title>Comparative genomic study of the Penicillium genus elucidates a diverse pangenome and 15 lateral gene transfer events.</title>
        <authorList>
            <person name="Petersen C."/>
            <person name="Sorensen T."/>
            <person name="Nielsen M.R."/>
            <person name="Sondergaard T.E."/>
            <person name="Sorensen J.L."/>
            <person name="Fitzpatrick D.A."/>
            <person name="Frisvad J.C."/>
            <person name="Nielsen K.L."/>
        </authorList>
    </citation>
    <scope>NUCLEOTIDE SEQUENCE</scope>
    <source>
        <strain evidence="1">IBT 3081</strain>
    </source>
</reference>
<comment type="caution">
    <text evidence="1">The sequence shown here is derived from an EMBL/GenBank/DDBJ whole genome shotgun (WGS) entry which is preliminary data.</text>
</comment>
<accession>A0A9W9VJ03</accession>
<dbReference type="AlphaFoldDB" id="A0A9W9VJ03"/>